<sequence length="305" mass="33485">MTIKGVHCVSIVEGFAPYGDYQTWYRITGDLTSGKPPLIVAHGGPGCTHDYVDSFKDIAATGRAVIHYDQVGNGKSTHLPDKGGDFWTVDFFKAELHNLIDHLGIRAGYCLLGQSWGGMLGAEFSVDQPAGLKALVIANSPASLPTWVAEANRLRKELPDDVQATLLAHEQAGTTDSDEYMKATDVFNQRHVCRIVPMPPEVQRTFDAIAADPTVYHTMNGPNEFHVIGTMKDWSIEGRLSTINVPVLLISGHFDEATVACVQPYADEIPDVRWRIFEHSSHMPHVEEREACMAVVAGFLDEKAA</sequence>
<dbReference type="STRING" id="887144.BJF91_12705"/>
<dbReference type="PANTHER" id="PTHR43194">
    <property type="entry name" value="HYDROLASE ALPHA/BETA FOLD FAMILY"/>
    <property type="match status" value="1"/>
</dbReference>
<evidence type="ECO:0000256" key="3">
    <source>
        <dbReference type="PIRNR" id="PIRNR005539"/>
    </source>
</evidence>
<dbReference type="PRINTS" id="PR00793">
    <property type="entry name" value="PROAMNOPTASE"/>
</dbReference>
<reference evidence="6 7" key="1">
    <citation type="submission" date="2016-09" db="EMBL/GenBank/DDBJ databases">
        <title>Rhizobium oryziradicis sp. nov., isolated from the root of rice.</title>
        <authorList>
            <person name="Zhao J."/>
            <person name="Zhang X."/>
        </authorList>
    </citation>
    <scope>NUCLEOTIDE SEQUENCE [LARGE SCALE GENOMIC DNA]</scope>
    <source>
        <strain evidence="6 7">14971</strain>
    </source>
</reference>
<keyword evidence="2 3" id="KW-0378">Hydrolase</keyword>
<dbReference type="Proteomes" id="UP000185598">
    <property type="component" value="Unassembled WGS sequence"/>
</dbReference>
<dbReference type="EMBL" id="MKIN01000021">
    <property type="protein sequence ID" value="OLP50185.1"/>
    <property type="molecule type" value="Genomic_DNA"/>
</dbReference>
<evidence type="ECO:0000313" key="6">
    <source>
        <dbReference type="EMBL" id="OLP50185.1"/>
    </source>
</evidence>
<evidence type="ECO:0000313" key="7">
    <source>
        <dbReference type="Proteomes" id="UP000185598"/>
    </source>
</evidence>
<proteinExistence type="inferred from homology"/>
<evidence type="ECO:0000259" key="5">
    <source>
        <dbReference type="Pfam" id="PF00561"/>
    </source>
</evidence>
<dbReference type="Pfam" id="PF00561">
    <property type="entry name" value="Abhydrolase_1"/>
    <property type="match status" value="1"/>
</dbReference>
<dbReference type="PANTHER" id="PTHR43194:SF2">
    <property type="entry name" value="PEROXISOMAL MEMBRANE PROTEIN LPX1"/>
    <property type="match status" value="1"/>
</dbReference>
<dbReference type="AlphaFoldDB" id="A0A1Q9A6J5"/>
<dbReference type="GO" id="GO:0008233">
    <property type="term" value="F:peptidase activity"/>
    <property type="evidence" value="ECO:0007669"/>
    <property type="project" value="InterPro"/>
</dbReference>
<dbReference type="InterPro" id="IPR005945">
    <property type="entry name" value="Pro_imino_pep"/>
</dbReference>
<protein>
    <submittedName>
        <fullName evidence="6">Amino acid amidase</fullName>
    </submittedName>
</protein>
<dbReference type="InterPro" id="IPR000073">
    <property type="entry name" value="AB_hydrolase_1"/>
</dbReference>
<comment type="caution">
    <text evidence="6">The sequence shown here is derived from an EMBL/GenBank/DDBJ whole genome shotgun (WGS) entry which is preliminary data.</text>
</comment>
<feature type="domain" description="AB hydrolase-1" evidence="5">
    <location>
        <begin position="36"/>
        <end position="288"/>
    </location>
</feature>
<dbReference type="SUPFAM" id="SSF53474">
    <property type="entry name" value="alpha/beta-Hydrolases"/>
    <property type="match status" value="1"/>
</dbReference>
<feature type="active site" evidence="4">
    <location>
        <position position="255"/>
    </location>
</feature>
<evidence type="ECO:0000256" key="1">
    <source>
        <dbReference type="ARBA" id="ARBA00010088"/>
    </source>
</evidence>
<name>A0A1Q9A6J5_9HYPH</name>
<dbReference type="InterPro" id="IPR050228">
    <property type="entry name" value="Carboxylesterase_BioH"/>
</dbReference>
<gene>
    <name evidence="6" type="ORF">BJF91_12705</name>
</gene>
<dbReference type="GO" id="GO:0006508">
    <property type="term" value="P:proteolysis"/>
    <property type="evidence" value="ECO:0007669"/>
    <property type="project" value="InterPro"/>
</dbReference>
<dbReference type="InterPro" id="IPR002410">
    <property type="entry name" value="Peptidase_S33"/>
</dbReference>
<feature type="active site" description="Nucleophile" evidence="4">
    <location>
        <position position="115"/>
    </location>
</feature>
<dbReference type="RefSeq" id="WP_075614075.1">
    <property type="nucleotide sequence ID" value="NZ_JACIED010000003.1"/>
</dbReference>
<evidence type="ECO:0000256" key="2">
    <source>
        <dbReference type="ARBA" id="ARBA00022801"/>
    </source>
</evidence>
<dbReference type="NCBIfam" id="TIGR01250">
    <property type="entry name" value="pro_imino_pep_2"/>
    <property type="match status" value="1"/>
</dbReference>
<evidence type="ECO:0000256" key="4">
    <source>
        <dbReference type="PIRSR" id="PIRSR005539-1"/>
    </source>
</evidence>
<feature type="active site" description="Proton donor" evidence="4">
    <location>
        <position position="282"/>
    </location>
</feature>
<dbReference type="InterPro" id="IPR029058">
    <property type="entry name" value="AB_hydrolase_fold"/>
</dbReference>
<dbReference type="PIRSF" id="PIRSF005539">
    <property type="entry name" value="Pept_S33_TRI_F1"/>
    <property type="match status" value="1"/>
</dbReference>
<accession>A0A1Q9A6J5</accession>
<dbReference type="Gene3D" id="3.40.50.1820">
    <property type="entry name" value="alpha/beta hydrolase"/>
    <property type="match status" value="1"/>
</dbReference>
<organism evidence="6 7">
    <name type="scientific">Allorhizobium taibaishanense</name>
    <dbReference type="NCBI Taxonomy" id="887144"/>
    <lineage>
        <taxon>Bacteria</taxon>
        <taxon>Pseudomonadati</taxon>
        <taxon>Pseudomonadota</taxon>
        <taxon>Alphaproteobacteria</taxon>
        <taxon>Hyphomicrobiales</taxon>
        <taxon>Rhizobiaceae</taxon>
        <taxon>Rhizobium/Agrobacterium group</taxon>
        <taxon>Allorhizobium</taxon>
    </lineage>
</organism>
<comment type="similarity">
    <text evidence="1 3">Belongs to the peptidase S33 family.</text>
</comment>
<keyword evidence="7" id="KW-1185">Reference proteome</keyword>